<proteinExistence type="predicted"/>
<dbReference type="EMBL" id="GG686971">
    <property type="protein sequence ID" value="EEQ97806.1"/>
    <property type="molecule type" value="Genomic_DNA"/>
</dbReference>
<gene>
    <name evidence="2" type="ORF">Pmar_PMAR004547</name>
</gene>
<feature type="transmembrane region" description="Helical" evidence="1">
    <location>
        <begin position="12"/>
        <end position="30"/>
    </location>
</feature>
<dbReference type="Proteomes" id="UP000007800">
    <property type="component" value="Unassembled WGS sequence"/>
</dbReference>
<sequence length="462" mass="50303">MPPPGFEPEIFLARYIIVILLYAICFWSFDSNFVCTNHVHDFGDYYFFVVQTLFTIGYGGKEPLCFVTNVGVTIISILGLLQHTALTGIVFAKFTLDSSRDLACAFSTRLFAIPPCEDSFTALGGAPSGLRGQLELSNSAGTPGGRSVVSGAIAEGPTSTSTVGQHFWVRHFSEHYKVARQMSGAPPMALPHTMPVAPNIWPSHEISAKKSWPLTDVTWLPPGTDISMCWMSIVQRVGNTGVYNVDVSNLDSIATYDYEDSEACSSFGGTSSYGVQSPEREVDFSKSSPEFSVDTSLVNHVSRPTVSRVWSSAATAEAAKDEEFPDPTWNIRLGIYRGDFEASPEKDDEGDNKLVRRDNDRLSRLRGGVSNRWLSAEDPKSLLSSKTVGNEFSQSNVTADVTSRSAAAILSNAAAGSASRNQRYMRSRTMSNIGEIGSRFSVGNRKQSQRRAFGAGLVDSLD</sequence>
<keyword evidence="1" id="KW-0812">Transmembrane</keyword>
<reference evidence="2 3" key="1">
    <citation type="submission" date="2008-07" db="EMBL/GenBank/DDBJ databases">
        <authorList>
            <person name="El-Sayed N."/>
            <person name="Caler E."/>
            <person name="Inman J."/>
            <person name="Amedeo P."/>
            <person name="Hass B."/>
            <person name="Wortman J."/>
        </authorList>
    </citation>
    <scope>NUCLEOTIDE SEQUENCE [LARGE SCALE GENOMIC DNA]</scope>
    <source>
        <strain evidence="3">ATCC 50983 / TXsc</strain>
    </source>
</reference>
<evidence type="ECO:0000313" key="3">
    <source>
        <dbReference type="Proteomes" id="UP000007800"/>
    </source>
</evidence>
<dbReference type="GeneID" id="9037263"/>
<name>C5LZY8_PERM5</name>
<keyword evidence="3" id="KW-1185">Reference proteome</keyword>
<dbReference type="OrthoDB" id="273257at2759"/>
<dbReference type="RefSeq" id="XP_002765089.1">
    <property type="nucleotide sequence ID" value="XM_002765043.1"/>
</dbReference>
<feature type="transmembrane region" description="Helical" evidence="1">
    <location>
        <begin position="66"/>
        <end position="92"/>
    </location>
</feature>
<dbReference type="SUPFAM" id="SSF81324">
    <property type="entry name" value="Voltage-gated potassium channels"/>
    <property type="match status" value="1"/>
</dbReference>
<dbReference type="InParanoid" id="C5LZY8"/>
<evidence type="ECO:0000256" key="1">
    <source>
        <dbReference type="SAM" id="Phobius"/>
    </source>
</evidence>
<keyword evidence="1" id="KW-1133">Transmembrane helix</keyword>
<evidence type="ECO:0008006" key="4">
    <source>
        <dbReference type="Google" id="ProtNLM"/>
    </source>
</evidence>
<dbReference type="Gene3D" id="1.10.287.70">
    <property type="match status" value="1"/>
</dbReference>
<protein>
    <recommendedName>
        <fullName evidence="4">Potassium channel domain-containing protein</fullName>
    </recommendedName>
</protein>
<keyword evidence="1" id="KW-0472">Membrane</keyword>
<evidence type="ECO:0000313" key="2">
    <source>
        <dbReference type="EMBL" id="EEQ97806.1"/>
    </source>
</evidence>
<organism evidence="3">
    <name type="scientific">Perkinsus marinus (strain ATCC 50983 / TXsc)</name>
    <dbReference type="NCBI Taxonomy" id="423536"/>
    <lineage>
        <taxon>Eukaryota</taxon>
        <taxon>Sar</taxon>
        <taxon>Alveolata</taxon>
        <taxon>Perkinsozoa</taxon>
        <taxon>Perkinsea</taxon>
        <taxon>Perkinsida</taxon>
        <taxon>Perkinsidae</taxon>
        <taxon>Perkinsus</taxon>
    </lineage>
</organism>
<accession>C5LZY8</accession>
<dbReference type="AlphaFoldDB" id="C5LZY8"/>